<evidence type="ECO:0000256" key="1">
    <source>
        <dbReference type="ARBA" id="ARBA00004613"/>
    </source>
</evidence>
<comment type="subcellular location">
    <subcellularLocation>
        <location evidence="1">Secreted</location>
    </subcellularLocation>
</comment>
<dbReference type="EMBL" id="NMUH01000034">
    <property type="protein sequence ID" value="MQL69290.1"/>
    <property type="molecule type" value="Genomic_DNA"/>
</dbReference>
<evidence type="ECO:0000256" key="6">
    <source>
        <dbReference type="ARBA" id="ARBA00077505"/>
    </source>
</evidence>
<dbReference type="Gene3D" id="2.60.40.10">
    <property type="entry name" value="Immunoglobulins"/>
    <property type="match status" value="1"/>
</dbReference>
<evidence type="ECO:0000313" key="10">
    <source>
        <dbReference type="EMBL" id="MQL69290.1"/>
    </source>
</evidence>
<proteinExistence type="predicted"/>
<evidence type="ECO:0000256" key="5">
    <source>
        <dbReference type="ARBA" id="ARBA00073112"/>
    </source>
</evidence>
<dbReference type="GO" id="GO:0005615">
    <property type="term" value="C:extracellular space"/>
    <property type="evidence" value="ECO:0007669"/>
    <property type="project" value="UniProtKB-ARBA"/>
</dbReference>
<reference evidence="10" key="1">
    <citation type="submission" date="2017-07" db="EMBL/GenBank/DDBJ databases">
        <title>Taro Niue Genome Assembly and Annotation.</title>
        <authorList>
            <person name="Atibalentja N."/>
            <person name="Keating K."/>
            <person name="Fields C.J."/>
        </authorList>
    </citation>
    <scope>NUCLEOTIDE SEQUENCE</scope>
    <source>
        <strain evidence="10">Niue_2</strain>
        <tissue evidence="10">Leaf</tissue>
    </source>
</reference>
<evidence type="ECO:0000313" key="11">
    <source>
        <dbReference type="Proteomes" id="UP000652761"/>
    </source>
</evidence>
<dbReference type="PANTHER" id="PTHR32208:SF21">
    <property type="entry name" value="LOW QUALITY PROTEIN: ALDEHYDE OXIDASE GLOX-LIKE"/>
    <property type="match status" value="1"/>
</dbReference>
<dbReference type="InterPro" id="IPR011043">
    <property type="entry name" value="Gal_Oxase/kelch_b-propeller"/>
</dbReference>
<protein>
    <recommendedName>
        <fullName evidence="5">Aldehyde oxidase GLOX</fullName>
    </recommendedName>
    <alternativeName>
        <fullName evidence="6">Glyoxal oxidase</fullName>
    </alternativeName>
</protein>
<dbReference type="FunFam" id="2.130.10.80:FF:000001">
    <property type="entry name" value="Aldehyde oxidase GLOX"/>
    <property type="match status" value="1"/>
</dbReference>
<dbReference type="InterPro" id="IPR037293">
    <property type="entry name" value="Gal_Oxidase_central_sf"/>
</dbReference>
<gene>
    <name evidence="10" type="ORF">Taro_001614</name>
</gene>
<dbReference type="OrthoDB" id="2019572at2759"/>
<dbReference type="Pfam" id="PF09118">
    <property type="entry name" value="GO-like_E_set"/>
    <property type="match status" value="1"/>
</dbReference>
<keyword evidence="3 7" id="KW-0732">Signal</keyword>
<dbReference type="InterPro" id="IPR013783">
    <property type="entry name" value="Ig-like_fold"/>
</dbReference>
<keyword evidence="11" id="KW-1185">Reference proteome</keyword>
<sequence length="543" mass="58772">MAAALYLAVCLAVAASGSFSRAQLPGSWELLVENAGIASMHTAVTHFGTVVLLDRTDIGPSRRLLPRSRCRVDPSDRLLPRLDCYAHSVLFDPATRRLRPLKIQTDTWCSSGQFLPDGTLLQTGGDLDGFKKLRAFRPCSPNDPLHLCDWEELEAPELAAGRWYATNQILPDGSVIIVGGRAANSVEFYPPRPGTPRPFQFLADAEDTQMDNLYPYVHLLPDGNLFVFANTRAVLYDHVTGMVLREYPPLEGGPRNYPSAGSSAMLALTGDFSSAEVVVCGGAEYGVFIQKSTDTPAHGTCGRITATEPDPVWALEAMPFGRIMGDMVMLPTGDVLIVNGAQAGSQGFELASDPCLNPVLYRPAEPAGLRFMTLTPTAVPRMYHSTANLLPDGRVLVAGSNPHYFYHFRGPFPTELRLEAFSPEYLSPDRANLRPTIVSAPEKVRYGETFQVDVEVELPVVGVVEVNVASAPFASHSFSMGQRLVKLNVSPAAPLPDGGSPLHHYRIGCTAPPSGNVAPPGYYMAFAVNQGVPSVARWVQIVP</sequence>
<organism evidence="10 11">
    <name type="scientific">Colocasia esculenta</name>
    <name type="common">Wild taro</name>
    <name type="synonym">Arum esculentum</name>
    <dbReference type="NCBI Taxonomy" id="4460"/>
    <lineage>
        <taxon>Eukaryota</taxon>
        <taxon>Viridiplantae</taxon>
        <taxon>Streptophyta</taxon>
        <taxon>Embryophyta</taxon>
        <taxon>Tracheophyta</taxon>
        <taxon>Spermatophyta</taxon>
        <taxon>Magnoliopsida</taxon>
        <taxon>Liliopsida</taxon>
        <taxon>Araceae</taxon>
        <taxon>Aroideae</taxon>
        <taxon>Colocasieae</taxon>
        <taxon>Colocasia</taxon>
    </lineage>
</organism>
<evidence type="ECO:0000256" key="2">
    <source>
        <dbReference type="ARBA" id="ARBA00022525"/>
    </source>
</evidence>
<dbReference type="SUPFAM" id="SSF81296">
    <property type="entry name" value="E set domains"/>
    <property type="match status" value="1"/>
</dbReference>
<dbReference type="InterPro" id="IPR015202">
    <property type="entry name" value="GO-like_E_set"/>
</dbReference>
<dbReference type="CDD" id="cd02851">
    <property type="entry name" value="E_set_GO_C"/>
    <property type="match status" value="1"/>
</dbReference>
<dbReference type="PANTHER" id="PTHR32208">
    <property type="entry name" value="SECRETED PROTEIN-RELATED"/>
    <property type="match status" value="1"/>
</dbReference>
<name>A0A843TJF5_COLES</name>
<evidence type="ECO:0000256" key="3">
    <source>
        <dbReference type="ARBA" id="ARBA00022729"/>
    </source>
</evidence>
<dbReference type="InterPro" id="IPR009880">
    <property type="entry name" value="Glyoxal_oxidase_N"/>
</dbReference>
<comment type="caution">
    <text evidence="10">The sequence shown here is derived from an EMBL/GenBank/DDBJ whole genome shotgun (WGS) entry which is preliminary data.</text>
</comment>
<keyword evidence="4" id="KW-0560">Oxidoreductase</keyword>
<dbReference type="GO" id="GO:0016491">
    <property type="term" value="F:oxidoreductase activity"/>
    <property type="evidence" value="ECO:0007669"/>
    <property type="project" value="UniProtKB-KW"/>
</dbReference>
<feature type="signal peptide" evidence="7">
    <location>
        <begin position="1"/>
        <end position="22"/>
    </location>
</feature>
<evidence type="ECO:0000259" key="8">
    <source>
        <dbReference type="Pfam" id="PF07250"/>
    </source>
</evidence>
<feature type="domain" description="Galactose oxidase-like Early set" evidence="9">
    <location>
        <begin position="434"/>
        <end position="541"/>
    </location>
</feature>
<evidence type="ECO:0000256" key="4">
    <source>
        <dbReference type="ARBA" id="ARBA00023002"/>
    </source>
</evidence>
<dbReference type="AlphaFoldDB" id="A0A843TJF5"/>
<feature type="domain" description="Glyoxal oxidase N-terminal" evidence="8">
    <location>
        <begin position="40"/>
        <end position="425"/>
    </location>
</feature>
<keyword evidence="2" id="KW-0964">Secreted</keyword>
<dbReference type="InterPro" id="IPR014756">
    <property type="entry name" value="Ig_E-set"/>
</dbReference>
<dbReference type="Pfam" id="PF07250">
    <property type="entry name" value="Glyoxal_oxid_N"/>
    <property type="match status" value="1"/>
</dbReference>
<evidence type="ECO:0000259" key="9">
    <source>
        <dbReference type="Pfam" id="PF09118"/>
    </source>
</evidence>
<dbReference type="Gene3D" id="2.130.10.80">
    <property type="entry name" value="Galactose oxidase/kelch, beta-propeller"/>
    <property type="match status" value="1"/>
</dbReference>
<dbReference type="Proteomes" id="UP000652761">
    <property type="component" value="Unassembled WGS sequence"/>
</dbReference>
<dbReference type="SUPFAM" id="SSF50965">
    <property type="entry name" value="Galactose oxidase, central domain"/>
    <property type="match status" value="1"/>
</dbReference>
<evidence type="ECO:0000256" key="7">
    <source>
        <dbReference type="SAM" id="SignalP"/>
    </source>
</evidence>
<accession>A0A843TJF5</accession>
<feature type="chain" id="PRO_5032550482" description="Aldehyde oxidase GLOX" evidence="7">
    <location>
        <begin position="23"/>
        <end position="543"/>
    </location>
</feature>